<dbReference type="PRINTS" id="PR00080">
    <property type="entry name" value="SDRFAMILY"/>
</dbReference>
<dbReference type="InterPro" id="IPR036291">
    <property type="entry name" value="NAD(P)-bd_dom_sf"/>
</dbReference>
<evidence type="ECO:0000256" key="3">
    <source>
        <dbReference type="ARBA" id="ARBA00023002"/>
    </source>
</evidence>
<reference evidence="5" key="1">
    <citation type="journal article" date="2017" name="Genome Biol.">
        <title>Comparative genomics reveals high biological diversity and specific adaptations in the industrially and medically important fungal genus Aspergillus.</title>
        <authorList>
            <person name="de Vries R.P."/>
            <person name="Riley R."/>
            <person name="Wiebenga A."/>
            <person name="Aguilar-Osorio G."/>
            <person name="Amillis S."/>
            <person name="Uchima C.A."/>
            <person name="Anderluh G."/>
            <person name="Asadollahi M."/>
            <person name="Askin M."/>
            <person name="Barry K."/>
            <person name="Battaglia E."/>
            <person name="Bayram O."/>
            <person name="Benocci T."/>
            <person name="Braus-Stromeyer S.A."/>
            <person name="Caldana C."/>
            <person name="Canovas D."/>
            <person name="Cerqueira G.C."/>
            <person name="Chen F."/>
            <person name="Chen W."/>
            <person name="Choi C."/>
            <person name="Clum A."/>
            <person name="Dos Santos R.A."/>
            <person name="Damasio A.R."/>
            <person name="Diallinas G."/>
            <person name="Emri T."/>
            <person name="Fekete E."/>
            <person name="Flipphi M."/>
            <person name="Freyberg S."/>
            <person name="Gallo A."/>
            <person name="Gournas C."/>
            <person name="Habgood R."/>
            <person name="Hainaut M."/>
            <person name="Harispe M.L."/>
            <person name="Henrissat B."/>
            <person name="Hilden K.S."/>
            <person name="Hope R."/>
            <person name="Hossain A."/>
            <person name="Karabika E."/>
            <person name="Karaffa L."/>
            <person name="Karanyi Z."/>
            <person name="Krasevec N."/>
            <person name="Kuo A."/>
            <person name="Kusch H."/>
            <person name="LaButti K."/>
            <person name="Lagendijk E.L."/>
            <person name="Lapidus A."/>
            <person name="Levasseur A."/>
            <person name="Lindquist E."/>
            <person name="Lipzen A."/>
            <person name="Logrieco A.F."/>
            <person name="MacCabe A."/>
            <person name="Maekelae M.R."/>
            <person name="Malavazi I."/>
            <person name="Melin P."/>
            <person name="Meyer V."/>
            <person name="Mielnichuk N."/>
            <person name="Miskei M."/>
            <person name="Molnar A.P."/>
            <person name="Mule G."/>
            <person name="Ngan C.Y."/>
            <person name="Orejas M."/>
            <person name="Orosz E."/>
            <person name="Ouedraogo J.P."/>
            <person name="Overkamp K.M."/>
            <person name="Park H.-S."/>
            <person name="Perrone G."/>
            <person name="Piumi F."/>
            <person name="Punt P.J."/>
            <person name="Ram A.F."/>
            <person name="Ramon A."/>
            <person name="Rauscher S."/>
            <person name="Record E."/>
            <person name="Riano-Pachon D.M."/>
            <person name="Robert V."/>
            <person name="Roehrig J."/>
            <person name="Ruller R."/>
            <person name="Salamov A."/>
            <person name="Salih N.S."/>
            <person name="Samson R.A."/>
            <person name="Sandor E."/>
            <person name="Sanguinetti M."/>
            <person name="Schuetze T."/>
            <person name="Sepcic K."/>
            <person name="Shelest E."/>
            <person name="Sherlock G."/>
            <person name="Sophianopoulou V."/>
            <person name="Squina F.M."/>
            <person name="Sun H."/>
            <person name="Susca A."/>
            <person name="Todd R.B."/>
            <person name="Tsang A."/>
            <person name="Unkles S.E."/>
            <person name="van de Wiele N."/>
            <person name="van Rossen-Uffink D."/>
            <person name="Oliveira J.V."/>
            <person name="Vesth T.C."/>
            <person name="Visser J."/>
            <person name="Yu J.-H."/>
            <person name="Zhou M."/>
            <person name="Andersen M.R."/>
            <person name="Archer D.B."/>
            <person name="Baker S.E."/>
            <person name="Benoit I."/>
            <person name="Brakhage A.A."/>
            <person name="Braus G.H."/>
            <person name="Fischer R."/>
            <person name="Frisvad J.C."/>
            <person name="Goldman G.H."/>
            <person name="Houbraken J."/>
            <person name="Oakley B."/>
            <person name="Pocsi I."/>
            <person name="Scazzocchio C."/>
            <person name="Seiboth B."/>
            <person name="vanKuyk P.A."/>
            <person name="Wortman J."/>
            <person name="Dyer P.S."/>
            <person name="Grigoriev I.V."/>
        </authorList>
    </citation>
    <scope>NUCLEOTIDE SEQUENCE [LARGE SCALE GENOMIC DNA]</scope>
    <source>
        <strain evidence="5">CBS 593.65</strain>
    </source>
</reference>
<evidence type="ECO:0000313" key="5">
    <source>
        <dbReference type="Proteomes" id="UP000184356"/>
    </source>
</evidence>
<dbReference type="InterPro" id="IPR002347">
    <property type="entry name" value="SDR_fam"/>
</dbReference>
<sequence length="268" mass="28735">MSNPANDQLVLTPLLGKVALITGSSSGIGAAIAAELSRQGAHVIINYPSPSEEPLARVVKDSLPGKSRSILVESDLSTPDGVKRLADAAFSEFGKVDFLINNAGLSILDRVDEDSDDDILRTWDQIINVNCRGMLLLTRAILPMLAPSGSRIINIGSTTSRDPDPDLTIYAGSKGMIESFTRCWARYFPRKYGCTVNTVAPGPIATEKMLSLPVEFLDAVQERCKDIPVAARMGDPIDVAWTVAALCHEKSRWLNGLYIPVAGGGILG</sequence>
<dbReference type="OrthoDB" id="47007at2759"/>
<dbReference type="PRINTS" id="PR00081">
    <property type="entry name" value="GDHRDH"/>
</dbReference>
<dbReference type="AlphaFoldDB" id="A0A1L9TLS0"/>
<accession>A0A1L9TLS0</accession>
<dbReference type="PANTHER" id="PTHR48107:SF7">
    <property type="entry name" value="RE15974P"/>
    <property type="match status" value="1"/>
</dbReference>
<dbReference type="FunFam" id="3.40.50.720:FF:000084">
    <property type="entry name" value="Short-chain dehydrogenase reductase"/>
    <property type="match status" value="1"/>
</dbReference>
<gene>
    <name evidence="4" type="ORF">ASPSYDRAFT_86967</name>
</gene>
<proteinExistence type="inferred from homology"/>
<dbReference type="SUPFAM" id="SSF51735">
    <property type="entry name" value="NAD(P)-binding Rossmann-fold domains"/>
    <property type="match status" value="1"/>
</dbReference>
<dbReference type="CDD" id="cd05233">
    <property type="entry name" value="SDR_c"/>
    <property type="match status" value="1"/>
</dbReference>
<dbReference type="Proteomes" id="UP000184356">
    <property type="component" value="Unassembled WGS sequence"/>
</dbReference>
<evidence type="ECO:0000256" key="1">
    <source>
        <dbReference type="ARBA" id="ARBA00006484"/>
    </source>
</evidence>
<dbReference type="GO" id="GO:0016614">
    <property type="term" value="F:oxidoreductase activity, acting on CH-OH group of donors"/>
    <property type="evidence" value="ECO:0007669"/>
    <property type="project" value="UniProtKB-ARBA"/>
</dbReference>
<dbReference type="PANTHER" id="PTHR48107">
    <property type="entry name" value="NADPH-DEPENDENT ALDEHYDE REDUCTASE-LIKE PROTEIN, CHLOROPLASTIC-RELATED"/>
    <property type="match status" value="1"/>
</dbReference>
<dbReference type="EMBL" id="KV878584">
    <property type="protein sequence ID" value="OJJ60377.1"/>
    <property type="molecule type" value="Genomic_DNA"/>
</dbReference>
<dbReference type="RefSeq" id="XP_040704183.1">
    <property type="nucleotide sequence ID" value="XM_040851755.1"/>
</dbReference>
<protein>
    <submittedName>
        <fullName evidence="4">Uncharacterized protein</fullName>
    </submittedName>
</protein>
<keyword evidence="5" id="KW-1185">Reference proteome</keyword>
<dbReference type="STRING" id="1036612.A0A1L9TLS0"/>
<evidence type="ECO:0000313" key="4">
    <source>
        <dbReference type="EMBL" id="OJJ60377.1"/>
    </source>
</evidence>
<evidence type="ECO:0000256" key="2">
    <source>
        <dbReference type="ARBA" id="ARBA00022857"/>
    </source>
</evidence>
<keyword evidence="3" id="KW-0560">Oxidoreductase</keyword>
<dbReference type="Gene3D" id="3.40.50.720">
    <property type="entry name" value="NAD(P)-binding Rossmann-like Domain"/>
    <property type="match status" value="1"/>
</dbReference>
<comment type="similarity">
    <text evidence="1">Belongs to the short-chain dehydrogenases/reductases (SDR) family.</text>
</comment>
<organism evidence="4 5">
    <name type="scientific">Aspergillus sydowii CBS 593.65</name>
    <dbReference type="NCBI Taxonomy" id="1036612"/>
    <lineage>
        <taxon>Eukaryota</taxon>
        <taxon>Fungi</taxon>
        <taxon>Dikarya</taxon>
        <taxon>Ascomycota</taxon>
        <taxon>Pezizomycotina</taxon>
        <taxon>Eurotiomycetes</taxon>
        <taxon>Eurotiomycetidae</taxon>
        <taxon>Eurotiales</taxon>
        <taxon>Aspergillaceae</taxon>
        <taxon>Aspergillus</taxon>
        <taxon>Aspergillus subgen. Nidulantes</taxon>
    </lineage>
</organism>
<name>A0A1L9TLS0_9EURO</name>
<dbReference type="VEuPathDB" id="FungiDB:ASPSYDRAFT_86967"/>
<dbReference type="GeneID" id="63767828"/>
<dbReference type="Pfam" id="PF13561">
    <property type="entry name" value="adh_short_C2"/>
    <property type="match status" value="1"/>
</dbReference>
<keyword evidence="2" id="KW-0521">NADP</keyword>